<feature type="region of interest" description="Disordered" evidence="1">
    <location>
        <begin position="37"/>
        <end position="149"/>
    </location>
</feature>
<feature type="compositionally biased region" description="Basic and acidic residues" evidence="1">
    <location>
        <begin position="54"/>
        <end position="63"/>
    </location>
</feature>
<sequence>MAFVKLREHLKKFADDGDALKDVLRETLLEVRGECRLEEHSLDPDEYTDIPDESIEKRHRIEPTKPSLGHEQTPSSIPDEDASLAVFRAALTSPSPAQNAGGSLGPNGCDSWHADRCQSPTSAAVTSTSSTSPRQPRPTLHQPSQALPH</sequence>
<reference evidence="2 3" key="1">
    <citation type="submission" date="2014-04" db="EMBL/GenBank/DDBJ databases">
        <authorList>
            <consortium name="DOE Joint Genome Institute"/>
            <person name="Kuo A."/>
            <person name="Kohler A."/>
            <person name="Costa M.D."/>
            <person name="Nagy L.G."/>
            <person name="Floudas D."/>
            <person name="Copeland A."/>
            <person name="Barry K.W."/>
            <person name="Cichocki N."/>
            <person name="Veneault-Fourrey C."/>
            <person name="LaButti K."/>
            <person name="Lindquist E.A."/>
            <person name="Lipzen A."/>
            <person name="Lundell T."/>
            <person name="Morin E."/>
            <person name="Murat C."/>
            <person name="Sun H."/>
            <person name="Tunlid A."/>
            <person name="Henrissat B."/>
            <person name="Grigoriev I.V."/>
            <person name="Hibbett D.S."/>
            <person name="Martin F."/>
            <person name="Nordberg H.P."/>
            <person name="Cantor M.N."/>
            <person name="Hua S.X."/>
        </authorList>
    </citation>
    <scope>NUCLEOTIDE SEQUENCE [LARGE SCALE GENOMIC DNA]</scope>
    <source>
        <strain evidence="2 3">Marx 270</strain>
    </source>
</reference>
<protein>
    <submittedName>
        <fullName evidence="2">Uncharacterized protein</fullName>
    </submittedName>
</protein>
<dbReference type="HOGENOM" id="CLU_1750441_0_0_1"/>
<name>A0A0C3PAT7_PISTI</name>
<evidence type="ECO:0000313" key="3">
    <source>
        <dbReference type="Proteomes" id="UP000054217"/>
    </source>
</evidence>
<feature type="compositionally biased region" description="Polar residues" evidence="1">
    <location>
        <begin position="92"/>
        <end position="101"/>
    </location>
</feature>
<evidence type="ECO:0000256" key="1">
    <source>
        <dbReference type="SAM" id="MobiDB-lite"/>
    </source>
</evidence>
<organism evidence="2 3">
    <name type="scientific">Pisolithus tinctorius Marx 270</name>
    <dbReference type="NCBI Taxonomy" id="870435"/>
    <lineage>
        <taxon>Eukaryota</taxon>
        <taxon>Fungi</taxon>
        <taxon>Dikarya</taxon>
        <taxon>Basidiomycota</taxon>
        <taxon>Agaricomycotina</taxon>
        <taxon>Agaricomycetes</taxon>
        <taxon>Agaricomycetidae</taxon>
        <taxon>Boletales</taxon>
        <taxon>Sclerodermatineae</taxon>
        <taxon>Pisolithaceae</taxon>
        <taxon>Pisolithus</taxon>
    </lineage>
</organism>
<reference evidence="3" key="2">
    <citation type="submission" date="2015-01" db="EMBL/GenBank/DDBJ databases">
        <title>Evolutionary Origins and Diversification of the Mycorrhizal Mutualists.</title>
        <authorList>
            <consortium name="DOE Joint Genome Institute"/>
            <consortium name="Mycorrhizal Genomics Consortium"/>
            <person name="Kohler A."/>
            <person name="Kuo A."/>
            <person name="Nagy L.G."/>
            <person name="Floudas D."/>
            <person name="Copeland A."/>
            <person name="Barry K.W."/>
            <person name="Cichocki N."/>
            <person name="Veneault-Fourrey C."/>
            <person name="LaButti K."/>
            <person name="Lindquist E.A."/>
            <person name="Lipzen A."/>
            <person name="Lundell T."/>
            <person name="Morin E."/>
            <person name="Murat C."/>
            <person name="Riley R."/>
            <person name="Ohm R."/>
            <person name="Sun H."/>
            <person name="Tunlid A."/>
            <person name="Henrissat B."/>
            <person name="Grigoriev I.V."/>
            <person name="Hibbett D.S."/>
            <person name="Martin F."/>
        </authorList>
    </citation>
    <scope>NUCLEOTIDE SEQUENCE [LARGE SCALE GENOMIC DNA]</scope>
    <source>
        <strain evidence="3">Marx 270</strain>
    </source>
</reference>
<dbReference type="Proteomes" id="UP000054217">
    <property type="component" value="Unassembled WGS sequence"/>
</dbReference>
<feature type="compositionally biased region" description="Acidic residues" evidence="1">
    <location>
        <begin position="44"/>
        <end position="53"/>
    </location>
</feature>
<dbReference type="InParanoid" id="A0A0C3PAT7"/>
<proteinExistence type="predicted"/>
<feature type="compositionally biased region" description="Low complexity" evidence="1">
    <location>
        <begin position="119"/>
        <end position="139"/>
    </location>
</feature>
<gene>
    <name evidence="2" type="ORF">M404DRAFT_25860</name>
</gene>
<dbReference type="EMBL" id="KN831969">
    <property type="protein sequence ID" value="KIO04744.1"/>
    <property type="molecule type" value="Genomic_DNA"/>
</dbReference>
<keyword evidence="3" id="KW-1185">Reference proteome</keyword>
<dbReference type="AlphaFoldDB" id="A0A0C3PAT7"/>
<accession>A0A0C3PAT7</accession>
<dbReference type="OrthoDB" id="2015515at2759"/>
<evidence type="ECO:0000313" key="2">
    <source>
        <dbReference type="EMBL" id="KIO04744.1"/>
    </source>
</evidence>